<protein>
    <submittedName>
        <fullName evidence="1">Uncharacterized protein</fullName>
    </submittedName>
</protein>
<dbReference type="AlphaFoldDB" id="A0A6G0TDI4"/>
<comment type="caution">
    <text evidence="1">The sequence shown here is derived from an EMBL/GenBank/DDBJ whole genome shotgun (WGS) entry which is preliminary data.</text>
</comment>
<dbReference type="EMBL" id="VYZN01000042">
    <property type="protein sequence ID" value="KAE9530862.1"/>
    <property type="molecule type" value="Genomic_DNA"/>
</dbReference>
<name>A0A6G0TDI4_APHGL</name>
<reference evidence="1 2" key="1">
    <citation type="submission" date="2019-08" db="EMBL/GenBank/DDBJ databases">
        <title>The genome of the soybean aphid Biotype 1, its phylome, world population structure and adaptation to the North American continent.</title>
        <authorList>
            <person name="Giordano R."/>
            <person name="Donthu R.K."/>
            <person name="Hernandez A.G."/>
            <person name="Wright C.L."/>
            <person name="Zimin A.V."/>
        </authorList>
    </citation>
    <scope>NUCLEOTIDE SEQUENCE [LARGE SCALE GENOMIC DNA]</scope>
    <source>
        <tissue evidence="1">Whole aphids</tissue>
    </source>
</reference>
<organism evidence="1 2">
    <name type="scientific">Aphis glycines</name>
    <name type="common">Soybean aphid</name>
    <dbReference type="NCBI Taxonomy" id="307491"/>
    <lineage>
        <taxon>Eukaryota</taxon>
        <taxon>Metazoa</taxon>
        <taxon>Ecdysozoa</taxon>
        <taxon>Arthropoda</taxon>
        <taxon>Hexapoda</taxon>
        <taxon>Insecta</taxon>
        <taxon>Pterygota</taxon>
        <taxon>Neoptera</taxon>
        <taxon>Paraneoptera</taxon>
        <taxon>Hemiptera</taxon>
        <taxon>Sternorrhyncha</taxon>
        <taxon>Aphidomorpha</taxon>
        <taxon>Aphidoidea</taxon>
        <taxon>Aphididae</taxon>
        <taxon>Aphidini</taxon>
        <taxon>Aphis</taxon>
        <taxon>Aphis</taxon>
    </lineage>
</organism>
<evidence type="ECO:0000313" key="2">
    <source>
        <dbReference type="Proteomes" id="UP000475862"/>
    </source>
</evidence>
<keyword evidence="2" id="KW-1185">Reference proteome</keyword>
<evidence type="ECO:0000313" key="1">
    <source>
        <dbReference type="EMBL" id="KAE9530862.1"/>
    </source>
</evidence>
<proteinExistence type="predicted"/>
<sequence>MSLLLFKWKIRALDFSDFKTIAFDMYKEYLLKTNNCKSWTNELRICLAAYRNLYLKHTLKAKKTVRMNAYFITSDVKGIVSIITQKESKHILKVLRIYHPEIQYAYSMICSVFHFYRNLVRCVAVDLFTVLVSPMDKNEQKYVLDQNSIIIIKNVCGNLIFFFTKQMKTLVGLMLITNKK</sequence>
<gene>
    <name evidence="1" type="ORF">AGLY_011324</name>
</gene>
<dbReference type="Proteomes" id="UP000475862">
    <property type="component" value="Unassembled WGS sequence"/>
</dbReference>
<accession>A0A6G0TDI4</accession>